<evidence type="ECO:0000256" key="4">
    <source>
        <dbReference type="ARBA" id="ARBA00022833"/>
    </source>
</evidence>
<proteinExistence type="predicted"/>
<dbReference type="EMBL" id="CAJVPP010006944">
    <property type="protein sequence ID" value="CAG8683052.1"/>
    <property type="molecule type" value="Genomic_DNA"/>
</dbReference>
<keyword evidence="7" id="KW-1185">Reference proteome</keyword>
<evidence type="ECO:0000256" key="2">
    <source>
        <dbReference type="ARBA" id="ARBA00022723"/>
    </source>
</evidence>
<reference evidence="6" key="1">
    <citation type="submission" date="2021-06" db="EMBL/GenBank/DDBJ databases">
        <authorList>
            <person name="Kallberg Y."/>
            <person name="Tangrot J."/>
            <person name="Rosling A."/>
        </authorList>
    </citation>
    <scope>NUCLEOTIDE SEQUENCE</scope>
    <source>
        <strain evidence="6">87-6 pot B 2015</strain>
    </source>
</reference>
<keyword evidence="5" id="KW-0539">Nucleus</keyword>
<evidence type="ECO:0000256" key="3">
    <source>
        <dbReference type="ARBA" id="ARBA00022771"/>
    </source>
</evidence>
<comment type="subcellular location">
    <subcellularLocation>
        <location evidence="1">Nucleus</location>
    </subcellularLocation>
</comment>
<evidence type="ECO:0000313" key="6">
    <source>
        <dbReference type="EMBL" id="CAG8683052.1"/>
    </source>
</evidence>
<keyword evidence="4" id="KW-0862">Zinc</keyword>
<organism evidence="6 7">
    <name type="scientific">Funneliformis mosseae</name>
    <name type="common">Endomycorrhizal fungus</name>
    <name type="synonym">Glomus mosseae</name>
    <dbReference type="NCBI Taxonomy" id="27381"/>
    <lineage>
        <taxon>Eukaryota</taxon>
        <taxon>Fungi</taxon>
        <taxon>Fungi incertae sedis</taxon>
        <taxon>Mucoromycota</taxon>
        <taxon>Glomeromycotina</taxon>
        <taxon>Glomeromycetes</taxon>
        <taxon>Glomerales</taxon>
        <taxon>Glomeraceae</taxon>
        <taxon>Funneliformis</taxon>
    </lineage>
</organism>
<evidence type="ECO:0000256" key="1">
    <source>
        <dbReference type="ARBA" id="ARBA00004123"/>
    </source>
</evidence>
<dbReference type="SUPFAM" id="SSF53098">
    <property type="entry name" value="Ribonuclease H-like"/>
    <property type="match status" value="1"/>
</dbReference>
<gene>
    <name evidence="6" type="ORF">FMOSSE_LOCUS12989</name>
</gene>
<dbReference type="PANTHER" id="PTHR46481:SF10">
    <property type="entry name" value="ZINC FINGER BED DOMAIN-CONTAINING PROTEIN 39"/>
    <property type="match status" value="1"/>
</dbReference>
<dbReference type="GO" id="GO:0005634">
    <property type="term" value="C:nucleus"/>
    <property type="evidence" value="ECO:0007669"/>
    <property type="project" value="UniProtKB-SubCell"/>
</dbReference>
<evidence type="ECO:0000256" key="5">
    <source>
        <dbReference type="ARBA" id="ARBA00023242"/>
    </source>
</evidence>
<dbReference type="InterPro" id="IPR052035">
    <property type="entry name" value="ZnF_BED_domain_contain"/>
</dbReference>
<accession>A0A9N9HER6</accession>
<dbReference type="PANTHER" id="PTHR46481">
    <property type="entry name" value="ZINC FINGER BED DOMAIN-CONTAINING PROTEIN 4"/>
    <property type="match status" value="1"/>
</dbReference>
<feature type="non-terminal residue" evidence="6">
    <location>
        <position position="81"/>
    </location>
</feature>
<name>A0A9N9HER6_FUNMO</name>
<comment type="caution">
    <text evidence="6">The sequence shown here is derived from an EMBL/GenBank/DDBJ whole genome shotgun (WGS) entry which is preliminary data.</text>
</comment>
<protein>
    <submittedName>
        <fullName evidence="6">985_t:CDS:1</fullName>
    </submittedName>
</protein>
<dbReference type="AlphaFoldDB" id="A0A9N9HER6"/>
<evidence type="ECO:0000313" key="7">
    <source>
        <dbReference type="Proteomes" id="UP000789375"/>
    </source>
</evidence>
<keyword evidence="2" id="KW-0479">Metal-binding</keyword>
<keyword evidence="3" id="KW-0863">Zinc-finger</keyword>
<dbReference type="GO" id="GO:0008270">
    <property type="term" value="F:zinc ion binding"/>
    <property type="evidence" value="ECO:0007669"/>
    <property type="project" value="UniProtKB-KW"/>
</dbReference>
<dbReference type="InterPro" id="IPR012337">
    <property type="entry name" value="RNaseH-like_sf"/>
</dbReference>
<dbReference type="Proteomes" id="UP000789375">
    <property type="component" value="Unassembled WGS sequence"/>
</dbReference>
<sequence length="81" mass="9560">LRKIIIKIRSSSQQHEKLSNTCKNNQINDLKPILDVSTRWKLTYNMIQRALILRNALEPIILSDCELKKDILTDEDWNNLK</sequence>